<dbReference type="CDD" id="cd04433">
    <property type="entry name" value="AFD_class_I"/>
    <property type="match status" value="1"/>
</dbReference>
<dbReference type="PANTHER" id="PTHR43767">
    <property type="entry name" value="LONG-CHAIN-FATTY-ACID--COA LIGASE"/>
    <property type="match status" value="1"/>
</dbReference>
<dbReference type="Pfam" id="PF00501">
    <property type="entry name" value="AMP-binding"/>
    <property type="match status" value="1"/>
</dbReference>
<name>A0A5R9FU63_9ACTN</name>
<keyword evidence="5" id="KW-1185">Reference proteome</keyword>
<dbReference type="InterPro" id="IPR000873">
    <property type="entry name" value="AMP-dep_synth/lig_dom"/>
</dbReference>
<dbReference type="SUPFAM" id="SSF56801">
    <property type="entry name" value="Acetyl-CoA synthetase-like"/>
    <property type="match status" value="1"/>
</dbReference>
<dbReference type="PANTHER" id="PTHR43767:SF1">
    <property type="entry name" value="NONRIBOSOMAL PEPTIDE SYNTHASE PES1 (EUROFUNG)-RELATED"/>
    <property type="match status" value="1"/>
</dbReference>
<feature type="region of interest" description="Disordered" evidence="1">
    <location>
        <begin position="548"/>
        <end position="590"/>
    </location>
</feature>
<comment type="caution">
    <text evidence="4">The sequence shown here is derived from an EMBL/GenBank/DDBJ whole genome shotgun (WGS) entry which is preliminary data.</text>
</comment>
<reference evidence="4 5" key="1">
    <citation type="submission" date="2019-05" db="EMBL/GenBank/DDBJ databases">
        <title>Streptomyces sp. NEAU-C151, a novel actinomycete isolated from soil.</title>
        <authorList>
            <person name="Han L."/>
            <person name="Jiang H."/>
        </authorList>
    </citation>
    <scope>NUCLEOTIDE SEQUENCE [LARGE SCALE GENOMIC DNA]</scope>
    <source>
        <strain evidence="4 5">NEAU-C151</strain>
    </source>
</reference>
<feature type="domain" description="AMP-dependent synthetase/ligase" evidence="2">
    <location>
        <begin position="40"/>
        <end position="406"/>
    </location>
</feature>
<evidence type="ECO:0000313" key="4">
    <source>
        <dbReference type="EMBL" id="TLS47622.1"/>
    </source>
</evidence>
<feature type="domain" description="AMP-binding enzyme C-terminal" evidence="3">
    <location>
        <begin position="457"/>
        <end position="535"/>
    </location>
</feature>
<dbReference type="GO" id="GO:0016878">
    <property type="term" value="F:acid-thiol ligase activity"/>
    <property type="evidence" value="ECO:0007669"/>
    <property type="project" value="UniProtKB-ARBA"/>
</dbReference>
<evidence type="ECO:0000256" key="1">
    <source>
        <dbReference type="SAM" id="MobiDB-lite"/>
    </source>
</evidence>
<keyword evidence="4" id="KW-0436">Ligase</keyword>
<dbReference type="Pfam" id="PF13193">
    <property type="entry name" value="AMP-binding_C"/>
    <property type="match status" value="1"/>
</dbReference>
<evidence type="ECO:0000259" key="3">
    <source>
        <dbReference type="Pfam" id="PF13193"/>
    </source>
</evidence>
<dbReference type="Gene3D" id="3.30.300.30">
    <property type="match status" value="1"/>
</dbReference>
<protein>
    <submittedName>
        <fullName evidence="4">Acyl--CoA ligase</fullName>
    </submittedName>
</protein>
<feature type="compositionally biased region" description="Low complexity" evidence="1">
    <location>
        <begin position="548"/>
        <end position="568"/>
    </location>
</feature>
<dbReference type="RefSeq" id="WP_138043620.1">
    <property type="nucleotide sequence ID" value="NZ_VBZC01000003.1"/>
</dbReference>
<dbReference type="Proteomes" id="UP000305906">
    <property type="component" value="Unassembled WGS sequence"/>
</dbReference>
<organism evidence="4 5">
    <name type="scientific">Streptomyces montanus</name>
    <dbReference type="NCBI Taxonomy" id="2580423"/>
    <lineage>
        <taxon>Bacteria</taxon>
        <taxon>Bacillati</taxon>
        <taxon>Actinomycetota</taxon>
        <taxon>Actinomycetes</taxon>
        <taxon>Kitasatosporales</taxon>
        <taxon>Streptomycetaceae</taxon>
        <taxon>Streptomyces</taxon>
    </lineage>
</organism>
<dbReference type="Gene3D" id="3.40.50.12780">
    <property type="entry name" value="N-terminal domain of ligase-like"/>
    <property type="match status" value="1"/>
</dbReference>
<dbReference type="EMBL" id="VBZC01000003">
    <property type="protein sequence ID" value="TLS47622.1"/>
    <property type="molecule type" value="Genomic_DNA"/>
</dbReference>
<dbReference type="AlphaFoldDB" id="A0A5R9FU63"/>
<proteinExistence type="predicted"/>
<dbReference type="InterPro" id="IPR025110">
    <property type="entry name" value="AMP-bd_C"/>
</dbReference>
<gene>
    <name evidence="4" type="ORF">FE633_03815</name>
</gene>
<dbReference type="InterPro" id="IPR050237">
    <property type="entry name" value="ATP-dep_AMP-bd_enzyme"/>
</dbReference>
<dbReference type="InterPro" id="IPR045851">
    <property type="entry name" value="AMP-bd_C_sf"/>
</dbReference>
<sequence length="590" mass="61821">MTAAWSSANGIVVPDRVPAQLRRRFARQGLVPDQDLTTLFRAQVRKHPGRPAVIDPEGELDYATLDERAQRIATALTASGIGAGDVVGVQLPNGWRALATDLALAAIGAVALPYPVGRGTQDSLALLGGSRASAVITTAGWQDGRLARTLAGLRPDLPDLRFVFAFGAPAPGCVPLEPWLDGPATARTPEPAAVHPEAPARILVSSGSETAPKMVVYSHNALAGGRGNYLRALGIGGDALRCLVLVPLMSSYGSLGLVVLVRLGGTLVLMPGFEPAAVLEAVTRHRPSHVFAVPTMLRRIADAPRATGEDLSSVRAVVSSAAPLQPGTLRAALARFGCPLVNVYGSSDGVNCHTVWARPADDVRRVGRPDPAVAEIRVVGPLGRGLPPGEAGEIQARGPMTPLCYLAAPDLDAAHRTHDGWVRTGDRGLIDDNGELWVLDRLRHTVIRGGHTISPAEVERHLGGHPAIADVACVPVPDPDLGERLCACLATRPGSKPPTLVALRTYLEGERGLERRKLPDHVLTLDQLPLGPTGKVCRKTLTRLAADRTLTGTGASTRTGTNTSTSSGSGSGSERETPAPPARPTPEGVR</sequence>
<evidence type="ECO:0000259" key="2">
    <source>
        <dbReference type="Pfam" id="PF00501"/>
    </source>
</evidence>
<evidence type="ECO:0000313" key="5">
    <source>
        <dbReference type="Proteomes" id="UP000305906"/>
    </source>
</evidence>
<dbReference type="InterPro" id="IPR042099">
    <property type="entry name" value="ANL_N_sf"/>
</dbReference>
<accession>A0A5R9FU63</accession>